<evidence type="ECO:0000256" key="7">
    <source>
        <dbReference type="ARBA" id="ARBA00022729"/>
    </source>
</evidence>
<dbReference type="GO" id="GO:0005576">
    <property type="term" value="C:extracellular region"/>
    <property type="evidence" value="ECO:0007669"/>
    <property type="project" value="UniProtKB-SubCell"/>
</dbReference>
<keyword evidence="8" id="KW-0378">Hydrolase</keyword>
<comment type="subunit">
    <text evidence="4">Monomer.</text>
</comment>
<comment type="subcellular location">
    <subcellularLocation>
        <location evidence="2">Secreted</location>
    </subcellularLocation>
</comment>
<evidence type="ECO:0000256" key="1">
    <source>
        <dbReference type="ARBA" id="ARBA00003258"/>
    </source>
</evidence>
<gene>
    <name evidence="14" type="ORF">NXF25_020751</name>
</gene>
<evidence type="ECO:0000313" key="15">
    <source>
        <dbReference type="Proteomes" id="UP001474421"/>
    </source>
</evidence>
<keyword evidence="11" id="KW-1015">Disulfide bond</keyword>
<sequence>MVEKIVLHPDFNGKAASLGDIALIQLKTPVKFTSSIMPICLPTSENFSVEADCWITGWGKIKYGVPLPPPLTLQEVKVSLINQNDCNGIYNDFPVMGLGEDAIKDDMICAGYPNDGKDSCQGDSGGPLVCQLQGKWTQAGIVSWGIGCASKRYPGVYTSVPYYSDWIKDVMEENMNNKPNSGNVPTQNVSTPLVPIQNVSTPLVPIQNVSTPLVPIQNVSTPLVPIQNVSTPLVPIQNVSAPLVPIQNVSAPLVPIQNVSAPLVPIQNVSTPLVPIQNVSTPLVPIQNVSTPLDIFP</sequence>
<dbReference type="PANTHER" id="PTHR24253">
    <property type="entry name" value="TRANSMEMBRANE PROTEASE SERINE"/>
    <property type="match status" value="1"/>
</dbReference>
<dbReference type="Pfam" id="PF00089">
    <property type="entry name" value="Trypsin"/>
    <property type="match status" value="1"/>
</dbReference>
<dbReference type="InterPro" id="IPR001254">
    <property type="entry name" value="Trypsin_dom"/>
</dbReference>
<dbReference type="InterPro" id="IPR009003">
    <property type="entry name" value="Peptidase_S1_PA"/>
</dbReference>
<evidence type="ECO:0000256" key="5">
    <source>
        <dbReference type="ARBA" id="ARBA00022525"/>
    </source>
</evidence>
<proteinExistence type="inferred from homology"/>
<evidence type="ECO:0000256" key="10">
    <source>
        <dbReference type="ARBA" id="ARBA00023145"/>
    </source>
</evidence>
<comment type="function">
    <text evidence="1">Snake venom serine protease that may act in the hemostasis system of the prey.</text>
</comment>
<keyword evidence="9" id="KW-0720">Serine protease</keyword>
<dbReference type="InterPro" id="IPR033116">
    <property type="entry name" value="TRYPSIN_SER"/>
</dbReference>
<keyword evidence="12" id="KW-0325">Glycoprotein</keyword>
<dbReference type="AlphaFoldDB" id="A0AAW1B633"/>
<comment type="similarity">
    <text evidence="3">Belongs to the peptidase S1 family. Snake venom subfamily.</text>
</comment>
<keyword evidence="10" id="KW-0865">Zymogen</keyword>
<dbReference type="Proteomes" id="UP001474421">
    <property type="component" value="Unassembled WGS sequence"/>
</dbReference>
<evidence type="ECO:0000256" key="2">
    <source>
        <dbReference type="ARBA" id="ARBA00004613"/>
    </source>
</evidence>
<evidence type="ECO:0000256" key="12">
    <source>
        <dbReference type="ARBA" id="ARBA00023180"/>
    </source>
</evidence>
<protein>
    <recommendedName>
        <fullName evidence="13">Peptidase S1 domain-containing protein</fullName>
    </recommendedName>
</protein>
<dbReference type="PROSITE" id="PS00135">
    <property type="entry name" value="TRYPSIN_SER"/>
    <property type="match status" value="1"/>
</dbReference>
<dbReference type="Gene3D" id="2.40.10.10">
    <property type="entry name" value="Trypsin-like serine proteases"/>
    <property type="match status" value="1"/>
</dbReference>
<dbReference type="PANTHER" id="PTHR24253:SF159">
    <property type="entry name" value="SERINE PROTEASE 42"/>
    <property type="match status" value="1"/>
</dbReference>
<dbReference type="PRINTS" id="PR00722">
    <property type="entry name" value="CHYMOTRYPSIN"/>
</dbReference>
<dbReference type="GO" id="GO:0004252">
    <property type="term" value="F:serine-type endopeptidase activity"/>
    <property type="evidence" value="ECO:0007669"/>
    <property type="project" value="InterPro"/>
</dbReference>
<evidence type="ECO:0000256" key="4">
    <source>
        <dbReference type="ARBA" id="ARBA00011245"/>
    </source>
</evidence>
<evidence type="ECO:0000256" key="6">
    <source>
        <dbReference type="ARBA" id="ARBA00022670"/>
    </source>
</evidence>
<dbReference type="EMBL" id="JAOTOJ010000008">
    <property type="protein sequence ID" value="KAK9397390.1"/>
    <property type="molecule type" value="Genomic_DNA"/>
</dbReference>
<keyword evidence="7" id="KW-0732">Signal</keyword>
<evidence type="ECO:0000256" key="3">
    <source>
        <dbReference type="ARBA" id="ARBA00009228"/>
    </source>
</evidence>
<evidence type="ECO:0000259" key="13">
    <source>
        <dbReference type="PROSITE" id="PS50240"/>
    </source>
</evidence>
<evidence type="ECO:0000256" key="9">
    <source>
        <dbReference type="ARBA" id="ARBA00022825"/>
    </source>
</evidence>
<dbReference type="SMART" id="SM00020">
    <property type="entry name" value="Tryp_SPc"/>
    <property type="match status" value="1"/>
</dbReference>
<dbReference type="PROSITE" id="PS50240">
    <property type="entry name" value="TRYPSIN_DOM"/>
    <property type="match status" value="1"/>
</dbReference>
<comment type="caution">
    <text evidence="14">The sequence shown here is derived from an EMBL/GenBank/DDBJ whole genome shotgun (WGS) entry which is preliminary data.</text>
</comment>
<keyword evidence="6" id="KW-0645">Protease</keyword>
<keyword evidence="15" id="KW-1185">Reference proteome</keyword>
<feature type="domain" description="Peptidase S1" evidence="13">
    <location>
        <begin position="1"/>
        <end position="172"/>
    </location>
</feature>
<reference evidence="14 15" key="1">
    <citation type="journal article" date="2024" name="Proc. Natl. Acad. Sci. U.S.A.">
        <title>The genetic regulatory architecture and epigenomic basis for age-related changes in rattlesnake venom.</title>
        <authorList>
            <person name="Hogan M.P."/>
            <person name="Holding M.L."/>
            <person name="Nystrom G.S."/>
            <person name="Colston T.J."/>
            <person name="Bartlett D.A."/>
            <person name="Mason A.J."/>
            <person name="Ellsworth S.A."/>
            <person name="Rautsaw R.M."/>
            <person name="Lawrence K.C."/>
            <person name="Strickland J.L."/>
            <person name="He B."/>
            <person name="Fraser P."/>
            <person name="Margres M.J."/>
            <person name="Gilbert D.M."/>
            <person name="Gibbs H.L."/>
            <person name="Parkinson C.L."/>
            <person name="Rokyta D.R."/>
        </authorList>
    </citation>
    <scope>NUCLEOTIDE SEQUENCE [LARGE SCALE GENOMIC DNA]</scope>
    <source>
        <strain evidence="14">DRR0105</strain>
    </source>
</reference>
<dbReference type="InterPro" id="IPR043504">
    <property type="entry name" value="Peptidase_S1_PA_chymotrypsin"/>
</dbReference>
<keyword evidence="5" id="KW-0964">Secreted</keyword>
<dbReference type="SUPFAM" id="SSF50494">
    <property type="entry name" value="Trypsin-like serine proteases"/>
    <property type="match status" value="1"/>
</dbReference>
<evidence type="ECO:0000313" key="14">
    <source>
        <dbReference type="EMBL" id="KAK9397390.1"/>
    </source>
</evidence>
<accession>A0AAW1B633</accession>
<evidence type="ECO:0000256" key="8">
    <source>
        <dbReference type="ARBA" id="ARBA00022801"/>
    </source>
</evidence>
<dbReference type="FunFam" id="2.40.10.10:FF:000016">
    <property type="entry name" value="Tryptase beta-2"/>
    <property type="match status" value="1"/>
</dbReference>
<evidence type="ECO:0000256" key="11">
    <source>
        <dbReference type="ARBA" id="ARBA00023157"/>
    </source>
</evidence>
<dbReference type="InterPro" id="IPR001314">
    <property type="entry name" value="Peptidase_S1A"/>
</dbReference>
<dbReference type="CDD" id="cd00190">
    <property type="entry name" value="Tryp_SPc"/>
    <property type="match status" value="1"/>
</dbReference>
<name>A0AAW1B633_CROAD</name>
<dbReference type="GO" id="GO:0006508">
    <property type="term" value="P:proteolysis"/>
    <property type="evidence" value="ECO:0007669"/>
    <property type="project" value="UniProtKB-KW"/>
</dbReference>
<dbReference type="GO" id="GO:0035821">
    <property type="term" value="P:modulation of process of another organism"/>
    <property type="evidence" value="ECO:0007669"/>
    <property type="project" value="UniProtKB-ARBA"/>
</dbReference>
<organism evidence="14 15">
    <name type="scientific">Crotalus adamanteus</name>
    <name type="common">Eastern diamondback rattlesnake</name>
    <dbReference type="NCBI Taxonomy" id="8729"/>
    <lineage>
        <taxon>Eukaryota</taxon>
        <taxon>Metazoa</taxon>
        <taxon>Chordata</taxon>
        <taxon>Craniata</taxon>
        <taxon>Vertebrata</taxon>
        <taxon>Euteleostomi</taxon>
        <taxon>Lepidosauria</taxon>
        <taxon>Squamata</taxon>
        <taxon>Bifurcata</taxon>
        <taxon>Unidentata</taxon>
        <taxon>Episquamata</taxon>
        <taxon>Toxicofera</taxon>
        <taxon>Serpentes</taxon>
        <taxon>Colubroidea</taxon>
        <taxon>Viperidae</taxon>
        <taxon>Crotalinae</taxon>
        <taxon>Crotalus</taxon>
    </lineage>
</organism>